<evidence type="ECO:0000256" key="1">
    <source>
        <dbReference type="ARBA" id="ARBA00004496"/>
    </source>
</evidence>
<dbReference type="SMART" id="SM00382">
    <property type="entry name" value="AAA"/>
    <property type="match status" value="1"/>
</dbReference>
<proteinExistence type="inferred from homology"/>
<dbReference type="InterPro" id="IPR050221">
    <property type="entry name" value="26S_Proteasome_ATPase"/>
</dbReference>
<evidence type="ECO:0000256" key="7">
    <source>
        <dbReference type="ARBA" id="ARBA00023054"/>
    </source>
</evidence>
<dbReference type="InterPro" id="IPR012340">
    <property type="entry name" value="NA-bd_OB-fold"/>
</dbReference>
<comment type="subcellular location">
    <subcellularLocation>
        <location evidence="1 9">Cytoplasm</location>
    </subcellularLocation>
</comment>
<evidence type="ECO:0000313" key="12">
    <source>
        <dbReference type="EMBL" id="HHQ79879.1"/>
    </source>
</evidence>
<dbReference type="GO" id="GO:0016887">
    <property type="term" value="F:ATP hydrolysis activity"/>
    <property type="evidence" value="ECO:0007669"/>
    <property type="project" value="UniProtKB-UniRule"/>
</dbReference>
<keyword evidence="8 9" id="KW-0143">Chaperone</keyword>
<accession>A0A7J3ZIK9</accession>
<sequence>MNWHRKKEDREMAATDEGIANMDVNTLIEYVRYLEKKVRELEQYNLRIRQELSYYKQELEKLMTPPLIEAVVLDVLPDGRVVVKSSSGPNLIVNVSSKIPIDRLRPGSSVAINQRGSTIVEILPDREDPYVKAMEVLERPKVRYSDIGGLEKQIKILRETVELPLLKPELFEKVGIEPPKGVLLYGPPGTGKTLLAKAVAGESNATFIRVVGSEFVQKYIGEGARIVREVFDLARRKAPSIVFIDEIDAIASRRMDIGTSGEREVQRTLMQLLAELDGFDPLDNVKVIAATNRIDIIDPAILRPGRFDRIIYVPLPDRAGRVEIFKIHTRKMNLADDVSIEVLADLTEGFSGADIKATCTEAGYNAIREERTIATMRDFERAISEIRERKEGERKEILGLHSELARKTGVMLSY</sequence>
<dbReference type="PANTHER" id="PTHR23073">
    <property type="entry name" value="26S PROTEASOME REGULATORY SUBUNIT"/>
    <property type="match status" value="1"/>
</dbReference>
<evidence type="ECO:0000256" key="9">
    <source>
        <dbReference type="HAMAP-Rule" id="MF_00553"/>
    </source>
</evidence>
<evidence type="ECO:0000256" key="6">
    <source>
        <dbReference type="ARBA" id="ARBA00022942"/>
    </source>
</evidence>
<dbReference type="GO" id="GO:0010498">
    <property type="term" value="P:proteasomal protein catabolic process"/>
    <property type="evidence" value="ECO:0007669"/>
    <property type="project" value="UniProtKB-UniRule"/>
</dbReference>
<dbReference type="Pfam" id="PF17862">
    <property type="entry name" value="AAA_lid_3"/>
    <property type="match status" value="1"/>
</dbReference>
<dbReference type="NCBIfam" id="NF003069">
    <property type="entry name" value="PRK03992.1"/>
    <property type="match status" value="1"/>
</dbReference>
<dbReference type="InterPro" id="IPR023501">
    <property type="entry name" value="Nucleotidase_PAN"/>
</dbReference>
<evidence type="ECO:0000256" key="10">
    <source>
        <dbReference type="RuleBase" id="RU003651"/>
    </source>
</evidence>
<dbReference type="AlphaFoldDB" id="A0A7J3ZIK9"/>
<keyword evidence="6 9" id="KW-0647">Proteasome</keyword>
<feature type="binding site" evidence="9">
    <location>
        <begin position="189"/>
        <end position="194"/>
    </location>
    <ligand>
        <name>ATP</name>
        <dbReference type="ChEBI" id="CHEBI:30616"/>
    </ligand>
</feature>
<protein>
    <recommendedName>
        <fullName evidence="9">Proteasome-activating nucleotidase</fullName>
        <shortName evidence="9">PAN</shortName>
    </recommendedName>
    <alternativeName>
        <fullName evidence="9">Proteasomal ATPase</fullName>
    </alternativeName>
    <alternativeName>
        <fullName evidence="9">Proteasome regulatory ATPase</fullName>
    </alternativeName>
    <alternativeName>
        <fullName evidence="9">Proteasome regulatory particle</fullName>
    </alternativeName>
</protein>
<comment type="subunit">
    <text evidence="9">Homohexamer. The hexameric complex has a two-ring architecture resembling a top hat that caps the 20S proteasome core at one or both ends. Upon ATP-binding, the C-terminus of PAN interacts with the alpha-rings of the proteasome core by binding to the intersubunit pockets.</text>
</comment>
<keyword evidence="3 9" id="KW-0963">Cytoplasm</keyword>
<dbReference type="PROSITE" id="PS00674">
    <property type="entry name" value="AAA"/>
    <property type="match status" value="1"/>
</dbReference>
<keyword evidence="5 9" id="KW-0067">ATP-binding</keyword>
<reference evidence="12" key="1">
    <citation type="journal article" date="2020" name="mSystems">
        <title>Genome- and Community-Level Interaction Insights into Carbon Utilization and Element Cycling Functions of Hydrothermarchaeota in Hydrothermal Sediment.</title>
        <authorList>
            <person name="Zhou Z."/>
            <person name="Liu Y."/>
            <person name="Xu W."/>
            <person name="Pan J."/>
            <person name="Luo Z.H."/>
            <person name="Li M."/>
        </authorList>
    </citation>
    <scope>NUCLEOTIDE SEQUENCE [LARGE SCALE GENOMIC DNA]</scope>
    <source>
        <strain evidence="12">SpSt-1116</strain>
    </source>
</reference>
<evidence type="ECO:0000256" key="3">
    <source>
        <dbReference type="ARBA" id="ARBA00022490"/>
    </source>
</evidence>
<dbReference type="NCBIfam" id="TIGR01242">
    <property type="entry name" value="proteasome-activating nucleotidase"/>
    <property type="match status" value="1"/>
</dbReference>
<keyword evidence="7" id="KW-0175">Coiled coil</keyword>
<comment type="function">
    <text evidence="9">ATPase which is responsible for recognizing, binding, unfolding and translocation of substrate proteins into the archaeal 20S proteasome core particle. Is essential for opening the gate of the 20S proteasome via an interaction with its C-terminus, thereby allowing substrate entry and access to the site of proteolysis. Thus, the C-termini of the proteasomal ATPase function like a 'key in a lock' to induce gate opening and therefore regulate proteolysis. Unfolding activity requires energy from ATP hydrolysis, whereas ATP binding alone promotes ATPase-20S proteasome association which triggers gate opening, and supports translocation of unfolded substrates.</text>
</comment>
<dbReference type="EMBL" id="DRZC01000005">
    <property type="protein sequence ID" value="HHQ79879.1"/>
    <property type="molecule type" value="Genomic_DNA"/>
</dbReference>
<name>A0A7J3ZIK9_9CREN</name>
<dbReference type="CDD" id="cd19502">
    <property type="entry name" value="RecA-like_PAN_like"/>
    <property type="match status" value="1"/>
</dbReference>
<dbReference type="InterPro" id="IPR032501">
    <property type="entry name" value="Prot_ATP_ID_OB_2nd"/>
</dbReference>
<evidence type="ECO:0000256" key="4">
    <source>
        <dbReference type="ARBA" id="ARBA00022741"/>
    </source>
</evidence>
<dbReference type="Gene3D" id="2.40.50.140">
    <property type="entry name" value="Nucleic acid-binding proteins"/>
    <property type="match status" value="1"/>
</dbReference>
<feature type="domain" description="AAA+ ATPase" evidence="11">
    <location>
        <begin position="178"/>
        <end position="317"/>
    </location>
</feature>
<dbReference type="InterPro" id="IPR003960">
    <property type="entry name" value="ATPase_AAA_CS"/>
</dbReference>
<evidence type="ECO:0000256" key="5">
    <source>
        <dbReference type="ARBA" id="ARBA00022840"/>
    </source>
</evidence>
<gene>
    <name evidence="9" type="primary">pan</name>
    <name evidence="12" type="ORF">ENM78_00210</name>
</gene>
<dbReference type="GO" id="GO:0005524">
    <property type="term" value="F:ATP binding"/>
    <property type="evidence" value="ECO:0007669"/>
    <property type="project" value="UniProtKB-UniRule"/>
</dbReference>
<evidence type="ECO:0000256" key="2">
    <source>
        <dbReference type="ARBA" id="ARBA00006914"/>
    </source>
</evidence>
<organism evidence="12">
    <name type="scientific">Fervidicoccus fontis</name>
    <dbReference type="NCBI Taxonomy" id="683846"/>
    <lineage>
        <taxon>Archaea</taxon>
        <taxon>Thermoproteota</taxon>
        <taxon>Thermoprotei</taxon>
        <taxon>Fervidicoccales</taxon>
        <taxon>Fervidicoccaceae</taxon>
        <taxon>Fervidicoccus</taxon>
    </lineage>
</organism>
<evidence type="ECO:0000256" key="8">
    <source>
        <dbReference type="ARBA" id="ARBA00023186"/>
    </source>
</evidence>
<dbReference type="InterPro" id="IPR003959">
    <property type="entry name" value="ATPase_AAA_core"/>
</dbReference>
<dbReference type="GO" id="GO:0022623">
    <property type="term" value="C:proteasome-activating nucleotidase complex"/>
    <property type="evidence" value="ECO:0007669"/>
    <property type="project" value="UniProtKB-UniRule"/>
</dbReference>
<dbReference type="InterPro" id="IPR003593">
    <property type="entry name" value="AAA+_ATPase"/>
</dbReference>
<dbReference type="Gene3D" id="3.40.50.300">
    <property type="entry name" value="P-loop containing nucleotide triphosphate hydrolases"/>
    <property type="match status" value="1"/>
</dbReference>
<dbReference type="GO" id="GO:0043335">
    <property type="term" value="P:protein unfolding"/>
    <property type="evidence" value="ECO:0007669"/>
    <property type="project" value="UniProtKB-UniRule"/>
</dbReference>
<keyword evidence="4 9" id="KW-0547">Nucleotide-binding</keyword>
<dbReference type="FunFam" id="3.40.50.300:FF:000033">
    <property type="entry name" value="26S protease regulatory subunit 6B"/>
    <property type="match status" value="1"/>
</dbReference>
<feature type="binding site" evidence="9">
    <location>
        <position position="328"/>
    </location>
    <ligand>
        <name>ATP</name>
        <dbReference type="ChEBI" id="CHEBI:30616"/>
    </ligand>
</feature>
<comment type="domain">
    <text evidence="9">Consists of three main regions, an N-terminal coiled-coil domain that may assist in substrate recognition, an interdomain involved in PAN hexamerization, and a C-terminal ATPase domain of the AAA type.</text>
</comment>
<comment type="similarity">
    <text evidence="2 9 10">Belongs to the AAA ATPase family.</text>
</comment>
<dbReference type="GO" id="GO:0005737">
    <property type="term" value="C:cytoplasm"/>
    <property type="evidence" value="ECO:0007669"/>
    <property type="project" value="UniProtKB-SubCell"/>
</dbReference>
<dbReference type="InterPro" id="IPR041569">
    <property type="entry name" value="AAA_lid_3"/>
</dbReference>
<dbReference type="InterPro" id="IPR027417">
    <property type="entry name" value="P-loop_NTPase"/>
</dbReference>
<dbReference type="Pfam" id="PF00004">
    <property type="entry name" value="AAA"/>
    <property type="match status" value="1"/>
</dbReference>
<dbReference type="Pfam" id="PF16450">
    <property type="entry name" value="Prot_ATP_ID_OB_C"/>
    <property type="match status" value="1"/>
</dbReference>
<dbReference type="HAMAP" id="MF_00553">
    <property type="entry name" value="PAN"/>
    <property type="match status" value="1"/>
</dbReference>
<dbReference type="Gene3D" id="1.10.8.60">
    <property type="match status" value="1"/>
</dbReference>
<evidence type="ECO:0000259" key="11">
    <source>
        <dbReference type="SMART" id="SM00382"/>
    </source>
</evidence>
<comment type="caution">
    <text evidence="12">The sequence shown here is derived from an EMBL/GenBank/DDBJ whole genome shotgun (WGS) entry which is preliminary data.</text>
</comment>
<dbReference type="SUPFAM" id="SSF52540">
    <property type="entry name" value="P-loop containing nucleoside triphosphate hydrolases"/>
    <property type="match status" value="1"/>
</dbReference>